<feature type="domain" description="DUF6810" evidence="2">
    <location>
        <begin position="55"/>
        <end position="116"/>
    </location>
</feature>
<evidence type="ECO:0000313" key="4">
    <source>
        <dbReference type="EMBL" id="WFG38518.1"/>
    </source>
</evidence>
<feature type="signal peptide" evidence="1">
    <location>
        <begin position="1"/>
        <end position="21"/>
    </location>
</feature>
<name>A0AAJ5ZC08_9CHLR</name>
<organism evidence="4 5">
    <name type="scientific">Candidatus Lucifugimonas marina</name>
    <dbReference type="NCBI Taxonomy" id="3038979"/>
    <lineage>
        <taxon>Bacteria</taxon>
        <taxon>Bacillati</taxon>
        <taxon>Chloroflexota</taxon>
        <taxon>Dehalococcoidia</taxon>
        <taxon>SAR202 cluster</taxon>
        <taxon>Candidatus Lucifugimonadales</taxon>
        <taxon>Candidatus Lucifugimonadaceae</taxon>
        <taxon>Candidatus Lucifugimonas</taxon>
    </lineage>
</organism>
<proteinExistence type="predicted"/>
<dbReference type="RefSeq" id="WP_342825117.1">
    <property type="nucleotide sequence ID" value="NZ_CP046146.1"/>
</dbReference>
<keyword evidence="5" id="KW-1185">Reference proteome</keyword>
<dbReference type="AlphaFoldDB" id="A0AAJ5ZC08"/>
<dbReference type="Proteomes" id="UP001219901">
    <property type="component" value="Chromosome"/>
</dbReference>
<keyword evidence="1" id="KW-0732">Signal</keyword>
<reference evidence="4" key="2">
    <citation type="journal article" date="2023" name="Nat. Commun.">
        <title>Cultivation of marine bacteria of the SAR202 clade.</title>
        <authorList>
            <person name="Lim Y."/>
            <person name="Seo J.H."/>
            <person name="Giovannoni S.J."/>
            <person name="Kang I."/>
            <person name="Cho J.C."/>
        </authorList>
    </citation>
    <scope>NUCLEOTIDE SEQUENCE</scope>
    <source>
        <strain evidence="4">JH1073</strain>
    </source>
</reference>
<dbReference type="EMBL" id="WMBE01000002">
    <property type="protein sequence ID" value="MDG0867106.1"/>
    <property type="molecule type" value="Genomic_DNA"/>
</dbReference>
<protein>
    <recommendedName>
        <fullName evidence="2">DUF6810 domain-containing protein</fullName>
    </recommendedName>
</protein>
<accession>A0AAJ5ZC08</accession>
<evidence type="ECO:0000259" key="2">
    <source>
        <dbReference type="Pfam" id="PF20650"/>
    </source>
</evidence>
<evidence type="ECO:0000313" key="5">
    <source>
        <dbReference type="Proteomes" id="UP001219901"/>
    </source>
</evidence>
<evidence type="ECO:0000256" key="1">
    <source>
        <dbReference type="SAM" id="SignalP"/>
    </source>
</evidence>
<gene>
    <name evidence="3" type="ORF">GKO46_08465</name>
    <name evidence="4" type="ORF">GKO48_02470</name>
</gene>
<reference evidence="5 6" key="1">
    <citation type="submission" date="2019-11" db="EMBL/GenBank/DDBJ databases">
        <authorList>
            <person name="Cho J.-C."/>
        </authorList>
    </citation>
    <scope>NUCLEOTIDE SEQUENCE [LARGE SCALE GENOMIC DNA]</scope>
    <source>
        <strain evidence="4 5">JH1073</strain>
        <strain evidence="3 6">JH702</strain>
    </source>
</reference>
<dbReference type="EMBL" id="CP046147">
    <property type="protein sequence ID" value="WFG38518.1"/>
    <property type="molecule type" value="Genomic_DNA"/>
</dbReference>
<evidence type="ECO:0000313" key="3">
    <source>
        <dbReference type="EMBL" id="MDG0867106.1"/>
    </source>
</evidence>
<dbReference type="InterPro" id="IPR049216">
    <property type="entry name" value="DUF6810"/>
</dbReference>
<reference evidence="5" key="3">
    <citation type="submission" date="2023-06" db="EMBL/GenBank/DDBJ databases">
        <title>Pangenomics reveal diversification of enzyme families and niche specialization in globally abundant SAR202 bacteria.</title>
        <authorList>
            <person name="Saw J.H.W."/>
        </authorList>
    </citation>
    <scope>NUCLEOTIDE SEQUENCE [LARGE SCALE GENOMIC DNA]</scope>
    <source>
        <strain evidence="5">JH1073</strain>
    </source>
</reference>
<feature type="chain" id="PRO_5042483856" description="DUF6810 domain-containing protein" evidence="1">
    <location>
        <begin position="22"/>
        <end position="163"/>
    </location>
</feature>
<evidence type="ECO:0000313" key="6">
    <source>
        <dbReference type="Proteomes" id="UP001321249"/>
    </source>
</evidence>
<dbReference type="PROSITE" id="PS51257">
    <property type="entry name" value="PROKAR_LIPOPROTEIN"/>
    <property type="match status" value="1"/>
</dbReference>
<sequence length="163" mass="17112">MRQVFTLALATMVLAVVVACGGDSGSGNDGVGASDDTNAYGFDVSITAKPDSVFTIDDVKSTGWKSSKEFPTDELEGVSAVWFGFFQQKNLEVWIYDSHGDAQRLGTDAAEEIVAATRGVSGGGAGPYMKQTTHFGAYGVIGNLIVLCEVEVAVCENFAEALP</sequence>
<dbReference type="Proteomes" id="UP001321249">
    <property type="component" value="Unassembled WGS sequence"/>
</dbReference>
<dbReference type="Pfam" id="PF20650">
    <property type="entry name" value="DUF6810"/>
    <property type="match status" value="1"/>
</dbReference>